<accession>A0A1M7SQA0</accession>
<dbReference type="STRING" id="198312.SAMN02745193_02181"/>
<proteinExistence type="predicted"/>
<dbReference type="EMBL" id="FRDF01000012">
    <property type="protein sequence ID" value="SHN60737.1"/>
    <property type="molecule type" value="Genomic_DNA"/>
</dbReference>
<gene>
    <name evidence="2" type="ORF">SAMN02745193_02181</name>
</gene>
<dbReference type="Proteomes" id="UP000184391">
    <property type="component" value="Unassembled WGS sequence"/>
</dbReference>
<evidence type="ECO:0000256" key="1">
    <source>
        <dbReference type="SAM" id="Phobius"/>
    </source>
</evidence>
<keyword evidence="1" id="KW-1133">Transmembrane helix</keyword>
<reference evidence="3" key="1">
    <citation type="submission" date="2016-12" db="EMBL/GenBank/DDBJ databases">
        <authorList>
            <person name="Varghese N."/>
            <person name="Submissions S."/>
        </authorList>
    </citation>
    <scope>NUCLEOTIDE SEQUENCE [LARGE SCALE GENOMIC DNA]</scope>
    <source>
        <strain evidence="3">DSM 11032</strain>
    </source>
</reference>
<feature type="transmembrane region" description="Helical" evidence="1">
    <location>
        <begin position="204"/>
        <end position="224"/>
    </location>
</feature>
<keyword evidence="3" id="KW-1185">Reference proteome</keyword>
<dbReference type="AlphaFoldDB" id="A0A1M7SQA0"/>
<keyword evidence="1" id="KW-0812">Transmembrane</keyword>
<sequence length="237" mass="26236">MARNMARKPFMLTLARWHIWLGWLVGVPIAAWLATGLFMTLRPIEEVRGDHLRSQTPAQPLVIEGSTLAAPDAGLRDMRVTMQQGRAVAILTGLDGSVRRVDFASGTPLPPLDAAAARAIVASRITGGENVRKLTLFAAEDAPFDFRRPLAAWQVVLEDGTHIYVGRDTGEIEAVRTRWWRWFDFAWGLHIMDLSEREDTSHPLLIGFAALSLIGALIGCVLMFRRRRARPAGPPAP</sequence>
<evidence type="ECO:0008006" key="4">
    <source>
        <dbReference type="Google" id="ProtNLM"/>
    </source>
</evidence>
<dbReference type="InterPro" id="IPR005625">
    <property type="entry name" value="PepSY-ass_TM"/>
</dbReference>
<dbReference type="Pfam" id="PF03929">
    <property type="entry name" value="PepSY_TM"/>
    <property type="match status" value="1"/>
</dbReference>
<organism evidence="2 3">
    <name type="scientific">Erythrobacter sanguineus</name>
    <dbReference type="NCBI Taxonomy" id="198312"/>
    <lineage>
        <taxon>Bacteria</taxon>
        <taxon>Pseudomonadati</taxon>
        <taxon>Pseudomonadota</taxon>
        <taxon>Alphaproteobacteria</taxon>
        <taxon>Sphingomonadales</taxon>
        <taxon>Erythrobacteraceae</taxon>
        <taxon>Erythrobacter/Porphyrobacter group</taxon>
        <taxon>Erythrobacter</taxon>
    </lineage>
</organism>
<keyword evidence="1" id="KW-0472">Membrane</keyword>
<evidence type="ECO:0000313" key="3">
    <source>
        <dbReference type="Proteomes" id="UP000184391"/>
    </source>
</evidence>
<name>A0A1M7SQA0_9SPHN</name>
<protein>
    <recommendedName>
        <fullName evidence="4">PepSY-associated TM region</fullName>
    </recommendedName>
</protein>
<feature type="transmembrane region" description="Helical" evidence="1">
    <location>
        <begin position="20"/>
        <end position="41"/>
    </location>
</feature>
<evidence type="ECO:0000313" key="2">
    <source>
        <dbReference type="EMBL" id="SHN60737.1"/>
    </source>
</evidence>